<dbReference type="EMBL" id="JBJKFK010008664">
    <property type="protein sequence ID" value="KAL3307011.1"/>
    <property type="molecule type" value="Genomic_DNA"/>
</dbReference>
<comment type="caution">
    <text evidence="2">The sequence shown here is derived from an EMBL/GenBank/DDBJ whole genome shotgun (WGS) entry which is preliminary data.</text>
</comment>
<keyword evidence="3" id="KW-1185">Reference proteome</keyword>
<gene>
    <name evidence="2" type="ORF">Ciccas_014490</name>
</gene>
<sequence>MYNYHLKFDKQMKKEDLEFALRSITGFTKLNFIFDKFKGTPRGYTFAAFDRAVDSPVKKVGDFEILWNEAKPREKRPSGLAVEEVGGQAATAARVQDP</sequence>
<evidence type="ECO:0000313" key="2">
    <source>
        <dbReference type="EMBL" id="KAL3307011.1"/>
    </source>
</evidence>
<organism evidence="2 3">
    <name type="scientific">Cichlidogyrus casuarinus</name>
    <dbReference type="NCBI Taxonomy" id="1844966"/>
    <lineage>
        <taxon>Eukaryota</taxon>
        <taxon>Metazoa</taxon>
        <taxon>Spiralia</taxon>
        <taxon>Lophotrochozoa</taxon>
        <taxon>Platyhelminthes</taxon>
        <taxon>Monogenea</taxon>
        <taxon>Monopisthocotylea</taxon>
        <taxon>Dactylogyridea</taxon>
        <taxon>Ancyrocephalidae</taxon>
        <taxon>Cichlidogyrus</taxon>
    </lineage>
</organism>
<dbReference type="Proteomes" id="UP001626550">
    <property type="component" value="Unassembled WGS sequence"/>
</dbReference>
<proteinExistence type="predicted"/>
<evidence type="ECO:0000313" key="3">
    <source>
        <dbReference type="Proteomes" id="UP001626550"/>
    </source>
</evidence>
<feature type="region of interest" description="Disordered" evidence="1">
    <location>
        <begin position="76"/>
        <end position="98"/>
    </location>
</feature>
<evidence type="ECO:0000256" key="1">
    <source>
        <dbReference type="SAM" id="MobiDB-lite"/>
    </source>
</evidence>
<dbReference type="AlphaFoldDB" id="A0ABD2PMR9"/>
<name>A0ABD2PMR9_9PLAT</name>
<reference evidence="2 3" key="1">
    <citation type="submission" date="2024-11" db="EMBL/GenBank/DDBJ databases">
        <title>Adaptive evolution of stress response genes in parasites aligns with host niche diversity.</title>
        <authorList>
            <person name="Hahn C."/>
            <person name="Resl P."/>
        </authorList>
    </citation>
    <scope>NUCLEOTIDE SEQUENCE [LARGE SCALE GENOMIC DNA]</scope>
    <source>
        <strain evidence="2">EGGRZ-B1_66</strain>
        <tissue evidence="2">Body</tissue>
    </source>
</reference>
<protein>
    <submittedName>
        <fullName evidence="2">Uncharacterized protein</fullName>
    </submittedName>
</protein>
<accession>A0ABD2PMR9</accession>